<dbReference type="InterPro" id="IPR036264">
    <property type="entry name" value="Bact_exopeptidase_dim_dom"/>
</dbReference>
<feature type="domain" description="Peptidase M20 dimerisation" evidence="3">
    <location>
        <begin position="195"/>
        <end position="290"/>
    </location>
</feature>
<sequence>MSLTNPIFTNHEHSISIKKDHDFFCNIRHTIHKNPELGFEEKQTSDLIADLLTQWGYAVHRGLAKTGIVATLKNGDSNKAIGLRADMDALPIQENTNKTYQSQVAGKFHGCGHDGHSTILLACAKQLAKTKNFNGTVHLIFQPAEEFLYGGKVMLEDGLFDRFPCDVIFSMHNMPRLKTGEFYFKPGPMMASSDTLHIHIKGTGSHGAVPEHGIDATVIACYLVVALQSIVSRNVGPLEQAVITVGQLSSGNAPNVVNDSALLKLSVRTLDTNVRKRVLERIDEVTNYQAKSFGATAHIEHINNCPPLINGKDATEFAIKVAQGLVGADKVHTDILPLMGSEDFAFMLEANLNGSYCLIGNGGGPDAYMVHNPAYDFNDDIIAPAGAYFCNLVENYLK</sequence>
<dbReference type="PIRSF" id="PIRSF005962">
    <property type="entry name" value="Pept_M20D_amidohydro"/>
    <property type="match status" value="1"/>
</dbReference>
<evidence type="ECO:0000259" key="3">
    <source>
        <dbReference type="Pfam" id="PF07687"/>
    </source>
</evidence>
<accession>A0A1S9ZJD9</accession>
<dbReference type="GO" id="GO:0050118">
    <property type="term" value="F:N-acetyldiaminopimelate deacetylase activity"/>
    <property type="evidence" value="ECO:0007669"/>
    <property type="project" value="UniProtKB-ARBA"/>
</dbReference>
<comment type="cofactor">
    <cofactor evidence="2">
        <name>Mn(2+)</name>
        <dbReference type="ChEBI" id="CHEBI:29035"/>
    </cofactor>
    <text evidence="2">The Mn(2+) ion enhances activity.</text>
</comment>
<dbReference type="PANTHER" id="PTHR11014:SF63">
    <property type="entry name" value="METALLOPEPTIDASE, PUTATIVE (AFU_ORTHOLOGUE AFUA_6G09600)-RELATED"/>
    <property type="match status" value="1"/>
</dbReference>
<keyword evidence="1 4" id="KW-0378">Hydrolase</keyword>
<name>A0A1S9ZJD9_9GAMM</name>
<feature type="binding site" evidence="2">
    <location>
        <position position="172"/>
    </location>
    <ligand>
        <name>Mn(2+)</name>
        <dbReference type="ChEBI" id="CHEBI:29035"/>
        <label>2</label>
    </ligand>
</feature>
<evidence type="ECO:0000313" key="4">
    <source>
        <dbReference type="EMBL" id="OOR83490.1"/>
    </source>
</evidence>
<dbReference type="PANTHER" id="PTHR11014">
    <property type="entry name" value="PEPTIDASE M20 FAMILY MEMBER"/>
    <property type="match status" value="1"/>
</dbReference>
<protein>
    <submittedName>
        <fullName evidence="4">Amidohydrolase</fullName>
    </submittedName>
</protein>
<gene>
    <name evidence="4" type="ORF">B0180_08080</name>
</gene>
<dbReference type="NCBIfam" id="TIGR01891">
    <property type="entry name" value="amidohydrolases"/>
    <property type="match status" value="1"/>
</dbReference>
<feature type="binding site" evidence="2">
    <location>
        <position position="113"/>
    </location>
    <ligand>
        <name>Mn(2+)</name>
        <dbReference type="ChEBI" id="CHEBI:29035"/>
        <label>2</label>
    </ligand>
</feature>
<dbReference type="InterPro" id="IPR002933">
    <property type="entry name" value="Peptidase_M20"/>
</dbReference>
<keyword evidence="2" id="KW-0479">Metal-binding</keyword>
<dbReference type="Gene3D" id="3.40.630.10">
    <property type="entry name" value="Zn peptidases"/>
    <property type="match status" value="1"/>
</dbReference>
<dbReference type="Proteomes" id="UP000190322">
    <property type="component" value="Unassembled WGS sequence"/>
</dbReference>
<dbReference type="FunFam" id="3.30.70.360:FF:000001">
    <property type="entry name" value="N-acetyldiaminopimelate deacetylase"/>
    <property type="match status" value="1"/>
</dbReference>
<evidence type="ECO:0000313" key="5">
    <source>
        <dbReference type="Proteomes" id="UP000190322"/>
    </source>
</evidence>
<reference evidence="4 5" key="1">
    <citation type="submission" date="2017-02" db="EMBL/GenBank/DDBJ databases">
        <title>Draft genome sequence of Moraxella canis CCUG 8415A type strain.</title>
        <authorList>
            <person name="Engstrom-Jakobsson H."/>
            <person name="Salva-Serra F."/>
            <person name="Thorell K."/>
            <person name="Gonzales-Siles L."/>
            <person name="Karlsson R."/>
            <person name="Boulund F."/>
            <person name="Engstrand L."/>
            <person name="Moore E."/>
        </authorList>
    </citation>
    <scope>NUCLEOTIDE SEQUENCE [LARGE SCALE GENOMIC DNA]</scope>
    <source>
        <strain evidence="4 5">CCUG 8415A</strain>
    </source>
</reference>
<keyword evidence="2" id="KW-0464">Manganese</keyword>
<dbReference type="RefSeq" id="WP_078256451.1">
    <property type="nucleotide sequence ID" value="NZ_MUXT01000008.1"/>
</dbReference>
<dbReference type="EMBL" id="MUXT01000008">
    <property type="protein sequence ID" value="OOR83490.1"/>
    <property type="molecule type" value="Genomic_DNA"/>
</dbReference>
<organism evidence="4 5">
    <name type="scientific">Moraxella canis</name>
    <dbReference type="NCBI Taxonomy" id="90239"/>
    <lineage>
        <taxon>Bacteria</taxon>
        <taxon>Pseudomonadati</taxon>
        <taxon>Pseudomonadota</taxon>
        <taxon>Gammaproteobacteria</taxon>
        <taxon>Moraxellales</taxon>
        <taxon>Moraxellaceae</taxon>
        <taxon>Moraxella</taxon>
    </lineage>
</organism>
<evidence type="ECO:0000256" key="2">
    <source>
        <dbReference type="PIRSR" id="PIRSR005962-1"/>
    </source>
</evidence>
<dbReference type="CDD" id="cd05666">
    <property type="entry name" value="M20_Acy1-like"/>
    <property type="match status" value="1"/>
</dbReference>
<feature type="binding site" evidence="2">
    <location>
        <position position="371"/>
    </location>
    <ligand>
        <name>Mn(2+)</name>
        <dbReference type="ChEBI" id="CHEBI:29035"/>
        <label>2</label>
    </ligand>
</feature>
<dbReference type="InterPro" id="IPR017439">
    <property type="entry name" value="Amidohydrolase"/>
</dbReference>
<proteinExistence type="predicted"/>
<dbReference type="SUPFAM" id="SSF55031">
    <property type="entry name" value="Bacterial exopeptidase dimerisation domain"/>
    <property type="match status" value="1"/>
</dbReference>
<comment type="caution">
    <text evidence="4">The sequence shown here is derived from an EMBL/GenBank/DDBJ whole genome shotgun (WGS) entry which is preliminary data.</text>
</comment>
<dbReference type="InterPro" id="IPR011650">
    <property type="entry name" value="Peptidase_M20_dimer"/>
</dbReference>
<dbReference type="AlphaFoldDB" id="A0A1S9ZJD9"/>
<dbReference type="Gene3D" id="3.30.70.360">
    <property type="match status" value="1"/>
</dbReference>
<dbReference type="Pfam" id="PF07687">
    <property type="entry name" value="M20_dimer"/>
    <property type="match status" value="1"/>
</dbReference>
<dbReference type="GO" id="GO:0019877">
    <property type="term" value="P:diaminopimelate biosynthetic process"/>
    <property type="evidence" value="ECO:0007669"/>
    <property type="project" value="UniProtKB-ARBA"/>
</dbReference>
<evidence type="ECO:0000256" key="1">
    <source>
        <dbReference type="ARBA" id="ARBA00022801"/>
    </source>
</evidence>
<dbReference type="GO" id="GO:0046872">
    <property type="term" value="F:metal ion binding"/>
    <property type="evidence" value="ECO:0007669"/>
    <property type="project" value="UniProtKB-KW"/>
</dbReference>
<dbReference type="Pfam" id="PF01546">
    <property type="entry name" value="Peptidase_M20"/>
    <property type="match status" value="1"/>
</dbReference>
<feature type="binding site" evidence="2">
    <location>
        <position position="111"/>
    </location>
    <ligand>
        <name>Mn(2+)</name>
        <dbReference type="ChEBI" id="CHEBI:29035"/>
        <label>2</label>
    </ligand>
</feature>
<feature type="binding site" evidence="2">
    <location>
        <position position="146"/>
    </location>
    <ligand>
        <name>Mn(2+)</name>
        <dbReference type="ChEBI" id="CHEBI:29035"/>
        <label>2</label>
    </ligand>
</feature>
<dbReference type="SUPFAM" id="SSF53187">
    <property type="entry name" value="Zn-dependent exopeptidases"/>
    <property type="match status" value="1"/>
</dbReference>